<proteinExistence type="predicted"/>
<accession>A0A8J8CMK2</accession>
<evidence type="ECO:0000313" key="2">
    <source>
        <dbReference type="EMBL" id="NDJ17372.1"/>
    </source>
</evidence>
<protein>
    <submittedName>
        <fullName evidence="2">Uncharacterized protein</fullName>
    </submittedName>
</protein>
<gene>
    <name evidence="2" type="ORF">GS601_08725</name>
</gene>
<dbReference type="Proteomes" id="UP000646053">
    <property type="component" value="Unassembled WGS sequence"/>
</dbReference>
<evidence type="ECO:0000313" key="3">
    <source>
        <dbReference type="Proteomes" id="UP000646053"/>
    </source>
</evidence>
<feature type="transmembrane region" description="Helical" evidence="1">
    <location>
        <begin position="289"/>
        <end position="309"/>
    </location>
</feature>
<keyword evidence="1" id="KW-1133">Transmembrane helix</keyword>
<comment type="caution">
    <text evidence="2">The sequence shown here is derived from an EMBL/GenBank/DDBJ whole genome shotgun (WGS) entry which is preliminary data.</text>
</comment>
<evidence type="ECO:0000256" key="1">
    <source>
        <dbReference type="SAM" id="Phobius"/>
    </source>
</evidence>
<organism evidence="2 3">
    <name type="scientific">Myxacorys almedinensis A</name>
    <dbReference type="NCBI Taxonomy" id="2690445"/>
    <lineage>
        <taxon>Bacteria</taxon>
        <taxon>Bacillati</taxon>
        <taxon>Cyanobacteriota</taxon>
        <taxon>Cyanophyceae</taxon>
        <taxon>Leptolyngbyales</taxon>
        <taxon>Leptolyngbyaceae</taxon>
        <taxon>Myxacorys</taxon>
        <taxon>Myxacorys almedinensis</taxon>
    </lineage>
</organism>
<reference evidence="2" key="1">
    <citation type="submission" date="2019-12" db="EMBL/GenBank/DDBJ databases">
        <title>High-Quality draft genome sequences of three cyanobacteria isolated from the limestone walls of the Old Cathedral of Coimbra.</title>
        <authorList>
            <person name="Tiago I."/>
            <person name="Soares F."/>
            <person name="Portugal A."/>
        </authorList>
    </citation>
    <scope>NUCLEOTIDE SEQUENCE</scope>
    <source>
        <strain evidence="2">A</strain>
    </source>
</reference>
<feature type="transmembrane region" description="Helical" evidence="1">
    <location>
        <begin position="84"/>
        <end position="104"/>
    </location>
</feature>
<keyword evidence="3" id="KW-1185">Reference proteome</keyword>
<keyword evidence="1" id="KW-0472">Membrane</keyword>
<feature type="transmembrane region" description="Helical" evidence="1">
    <location>
        <begin position="227"/>
        <end position="244"/>
    </location>
</feature>
<feature type="transmembrane region" description="Helical" evidence="1">
    <location>
        <begin position="391"/>
        <end position="409"/>
    </location>
</feature>
<feature type="transmembrane region" description="Helical" evidence="1">
    <location>
        <begin position="164"/>
        <end position="196"/>
    </location>
</feature>
<feature type="transmembrane region" description="Helical" evidence="1">
    <location>
        <begin position="265"/>
        <end position="283"/>
    </location>
</feature>
<dbReference type="RefSeq" id="WP_162422892.1">
    <property type="nucleotide sequence ID" value="NZ_WVIE01000008.1"/>
</dbReference>
<feature type="transmembrane region" description="Helical" evidence="1">
    <location>
        <begin position="356"/>
        <end position="379"/>
    </location>
</feature>
<keyword evidence="1" id="KW-0812">Transmembrane</keyword>
<name>A0A8J8CMK2_9CYAN</name>
<dbReference type="AlphaFoldDB" id="A0A8J8CMK2"/>
<feature type="transmembrane region" description="Helical" evidence="1">
    <location>
        <begin position="330"/>
        <end position="350"/>
    </location>
</feature>
<feature type="transmembrane region" description="Helical" evidence="1">
    <location>
        <begin position="134"/>
        <end position="152"/>
    </location>
</feature>
<dbReference type="EMBL" id="WVIE01000008">
    <property type="protein sequence ID" value="NDJ17372.1"/>
    <property type="molecule type" value="Genomic_DNA"/>
</dbReference>
<feature type="transmembrane region" description="Helical" evidence="1">
    <location>
        <begin position="9"/>
        <end position="27"/>
    </location>
</feature>
<sequence length="521" mass="58787">MSKFGASSAFYYLLPLLVIFISFRAFAGFLTPDFDADQAIHVLMANDLKLPDDLYFWGQSRLGSLLPIVSHLILKIVSISPLKAVSYVHFLLLLTGYFCFASLLSRGLSRVILALVWFLPATPFMKVVEVAHPYSPQFALFGIAVIFAQNLMQTSARKSYESRIFILIIISALLLSVWVSELSIAPVLLAIILILVRFFRNYRTAKFRAIAPQSSSLRQINLFKSNLLYALIILLAWVAFLAYAKLTASPEDIKVGFAQINNLSIIVEIIQVAFTSTLSVLLFQANNLFLSLHSITSLIAIGAIIKYIFHAYCHQSFTLPLSPQLKWAMFFLMSAFLTFLLILASYWTYYQSVPSRYFIVVYLFVWISALLIVEHFHCLSISQTVLKRMNALLLITALLGSFSLPGYVFSLEKPLSKSAQLQPLEALGQAGFIGNYWASYLMCIPNPSLLSCTPHDQDYVRCDRCVTQVLNSPVIYLVKNDWLNTFPEEIEQFGQHLRKHGAENIIAGYTIAPYQKVLNKQ</sequence>